<dbReference type="GO" id="GO:0016740">
    <property type="term" value="F:transferase activity"/>
    <property type="evidence" value="ECO:0007669"/>
    <property type="project" value="UniProtKB-KW"/>
</dbReference>
<keyword evidence="2" id="KW-1185">Reference proteome</keyword>
<evidence type="ECO:0000313" key="2">
    <source>
        <dbReference type="Proteomes" id="UP001355298"/>
    </source>
</evidence>
<accession>A0ABU6IRN8</accession>
<reference evidence="1 2" key="1">
    <citation type="submission" date="2024-01" db="EMBL/GenBank/DDBJ databases">
        <title>The strains designed SYSU M86414 and SYSU M84420 isolated from the marine sediment in San Sha City (Hainan Province, China).</title>
        <authorList>
            <person name="Guo D."/>
        </authorList>
    </citation>
    <scope>NUCLEOTIDE SEQUENCE [LARGE SCALE GENOMIC DNA]</scope>
    <source>
        <strain evidence="1 2">SYSU M84420</strain>
    </source>
</reference>
<dbReference type="Gene3D" id="3.10.450.620">
    <property type="entry name" value="JHP933, nucleotidyltransferase-like core domain"/>
    <property type="match status" value="1"/>
</dbReference>
<dbReference type="InterPro" id="IPR014942">
    <property type="entry name" value="AbiEii"/>
</dbReference>
<dbReference type="Proteomes" id="UP001355298">
    <property type="component" value="Unassembled WGS sequence"/>
</dbReference>
<evidence type="ECO:0000313" key="1">
    <source>
        <dbReference type="EMBL" id="MEC4265681.1"/>
    </source>
</evidence>
<proteinExistence type="predicted"/>
<dbReference type="EMBL" id="JAYMGW010000007">
    <property type="protein sequence ID" value="MEC4265681.1"/>
    <property type="molecule type" value="Genomic_DNA"/>
</dbReference>
<organism evidence="1 2">
    <name type="scientific">Flagellimonas halotolerans</name>
    <dbReference type="NCBI Taxonomy" id="3112164"/>
    <lineage>
        <taxon>Bacteria</taxon>
        <taxon>Pseudomonadati</taxon>
        <taxon>Bacteroidota</taxon>
        <taxon>Flavobacteriia</taxon>
        <taxon>Flavobacteriales</taxon>
        <taxon>Flavobacteriaceae</taxon>
        <taxon>Flagellimonas</taxon>
    </lineage>
</organism>
<protein>
    <submittedName>
        <fullName evidence="1">Nucleotidyl transferase AbiEii/AbiGii toxin family protein</fullName>
    </submittedName>
</protein>
<sequence length="300" mass="34224">MEIKEVYKIQVALLLQVLPEVAKEADFALHGGTAINLFVREMPRLSVDLDITYMPIEDRATSLSKIIAALKRIKANIASIVPKVHITLDEKILKLLISTPSAQIKLEVNQANRGVLETPKEMMLCQRAQDEFNAFAAITVVSLSQLYGGKICAALDRQHPRDLFDIKLLMEHEGFTKGIKEGFILCLLSSNRPLYEILNPNLTDQRHAMENHFDGMSAVPFSYEDFEKTRVELIKTVNESLTEEDKTFLMSVIGLEPNWEIYDFEEFPAVKWKLENLKKLKEANPTKYNELIEALKKVLY</sequence>
<keyword evidence="1" id="KW-0808">Transferase</keyword>
<name>A0ABU6IRN8_9FLAO</name>
<comment type="caution">
    <text evidence="1">The sequence shown here is derived from an EMBL/GenBank/DDBJ whole genome shotgun (WGS) entry which is preliminary data.</text>
</comment>
<gene>
    <name evidence="1" type="ORF">VOP03_10000</name>
</gene>
<dbReference type="RefSeq" id="WP_326278712.1">
    <property type="nucleotide sequence ID" value="NZ_JAYKYV010000007.1"/>
</dbReference>
<dbReference type="Pfam" id="PF08843">
    <property type="entry name" value="AbiEii"/>
    <property type="match status" value="1"/>
</dbReference>